<name>A0A086YZI7_9BIFI</name>
<proteinExistence type="predicted"/>
<feature type="region of interest" description="Disordered" evidence="1">
    <location>
        <begin position="39"/>
        <end position="65"/>
    </location>
</feature>
<dbReference type="Gene3D" id="2.40.100.20">
    <property type="match status" value="1"/>
</dbReference>
<dbReference type="EMBL" id="JGYK01000001">
    <property type="protein sequence ID" value="KFI39687.1"/>
    <property type="molecule type" value="Genomic_DNA"/>
</dbReference>
<evidence type="ECO:0000313" key="3">
    <source>
        <dbReference type="EMBL" id="KFI39687.1"/>
    </source>
</evidence>
<protein>
    <recommendedName>
        <fullName evidence="2">Cyclophilin-like domain-containing protein</fullName>
    </recommendedName>
</protein>
<dbReference type="OrthoDB" id="5298378at2"/>
<dbReference type="SUPFAM" id="SSF50891">
    <property type="entry name" value="Cyclophilin-like"/>
    <property type="match status" value="1"/>
</dbReference>
<dbReference type="Pfam" id="PF18050">
    <property type="entry name" value="Cyclophil_like2"/>
    <property type="match status" value="1"/>
</dbReference>
<dbReference type="eggNOG" id="COG4925">
    <property type="taxonomic scope" value="Bacteria"/>
</dbReference>
<gene>
    <name evidence="3" type="ORF">BACT_0387</name>
</gene>
<feature type="domain" description="Cyclophilin-like" evidence="2">
    <location>
        <begin position="72"/>
        <end position="179"/>
    </location>
</feature>
<evidence type="ECO:0000313" key="4">
    <source>
        <dbReference type="Proteomes" id="UP000029015"/>
    </source>
</evidence>
<dbReference type="STRING" id="1437605.AB656_00550"/>
<sequence>MTRRTRIRKSALAACLTGPARHVRFSLLRKRADPLIHQAATGSVPSSPGAVPTRLQANDQDQADQKEAPINITIDGTVFQARLASGCAAQEFTRRMPTTLRMNELNGTEKYHFFDRPIPSEPQAVGEIRAGDLMLYGSDCLTLFFKTFRTSYAYTRLGWVEQPESLAQTLRPGTVSVNFSFTTV</sequence>
<dbReference type="InterPro" id="IPR029000">
    <property type="entry name" value="Cyclophilin-like_dom_sf"/>
</dbReference>
<keyword evidence="4" id="KW-1185">Reference proteome</keyword>
<dbReference type="AlphaFoldDB" id="A0A086YZI7"/>
<accession>A0A086YZI7</accession>
<evidence type="ECO:0000259" key="2">
    <source>
        <dbReference type="Pfam" id="PF18050"/>
    </source>
</evidence>
<reference evidence="3 4" key="1">
    <citation type="submission" date="2014-03" db="EMBL/GenBank/DDBJ databases">
        <title>Genomics of Bifidobacteria.</title>
        <authorList>
            <person name="Ventura M."/>
            <person name="Milani C."/>
            <person name="Lugli G.A."/>
        </authorList>
    </citation>
    <scope>NUCLEOTIDE SEQUENCE [LARGE SCALE GENOMIC DNA]</scope>
    <source>
        <strain evidence="3 4">DSM 22766</strain>
    </source>
</reference>
<dbReference type="RefSeq" id="WP_144418893.1">
    <property type="nucleotide sequence ID" value="NZ_CP011786.1"/>
</dbReference>
<organism evidence="3 4">
    <name type="scientific">Bifidobacterium actinocoloniiforme DSM 22766</name>
    <dbReference type="NCBI Taxonomy" id="1437605"/>
    <lineage>
        <taxon>Bacteria</taxon>
        <taxon>Bacillati</taxon>
        <taxon>Actinomycetota</taxon>
        <taxon>Actinomycetes</taxon>
        <taxon>Bifidobacteriales</taxon>
        <taxon>Bifidobacteriaceae</taxon>
        <taxon>Bifidobacterium</taxon>
    </lineage>
</organism>
<dbReference type="InterPro" id="IPR041183">
    <property type="entry name" value="Cyclophilin-like"/>
</dbReference>
<dbReference type="Proteomes" id="UP000029015">
    <property type="component" value="Unassembled WGS sequence"/>
</dbReference>
<comment type="caution">
    <text evidence="3">The sequence shown here is derived from an EMBL/GenBank/DDBJ whole genome shotgun (WGS) entry which is preliminary data.</text>
</comment>
<evidence type="ECO:0000256" key="1">
    <source>
        <dbReference type="SAM" id="MobiDB-lite"/>
    </source>
</evidence>